<dbReference type="InterPro" id="IPR034660">
    <property type="entry name" value="DinB/YfiT-like"/>
</dbReference>
<dbReference type="RefSeq" id="WP_053603045.1">
    <property type="nucleotide sequence ID" value="NZ_CP012600.1"/>
</dbReference>
<feature type="domain" description="DinB-like" evidence="1">
    <location>
        <begin position="26"/>
        <end position="144"/>
    </location>
</feature>
<organism evidence="2 3">
    <name type="scientific">Bacillus gobiensis</name>
    <dbReference type="NCBI Taxonomy" id="1441095"/>
    <lineage>
        <taxon>Bacteria</taxon>
        <taxon>Bacillati</taxon>
        <taxon>Bacillota</taxon>
        <taxon>Bacilli</taxon>
        <taxon>Bacillales</taxon>
        <taxon>Bacillaceae</taxon>
        <taxon>Bacillus</taxon>
    </lineage>
</organism>
<dbReference type="PATRIC" id="fig|1441095.3.peg.1447"/>
<dbReference type="Proteomes" id="UP000067625">
    <property type="component" value="Chromosome"/>
</dbReference>
<dbReference type="Pfam" id="PF12867">
    <property type="entry name" value="DinB_2"/>
    <property type="match status" value="1"/>
</dbReference>
<evidence type="ECO:0000259" key="1">
    <source>
        <dbReference type="Pfam" id="PF12867"/>
    </source>
</evidence>
<proteinExistence type="predicted"/>
<name>A0A0M5JGC9_9BACI</name>
<dbReference type="Gene3D" id="1.20.120.450">
    <property type="entry name" value="dinb family like domain"/>
    <property type="match status" value="1"/>
</dbReference>
<sequence length="160" mass="18860">MPIKQLLINQLVACCNESSWFVCYSDAVKNLTEEEACMKPSSPEHSIKEISYHLFYWNERYLKRWKGEQVAENALPFAETFHLPAEASWEEIKHNVIQIFSEWIDELQNCDEQQLLEQVAWSNSTWSDEISYLTIHSAYHIGQIVTARKRQNSWKNEYGV</sequence>
<reference evidence="2 3" key="2">
    <citation type="journal article" date="2016" name="Int. J. Syst. Evol. Microbiol.">
        <title>Bacillus gobiensis sp. nov., isolated from a soil sample.</title>
        <authorList>
            <person name="Liu B."/>
            <person name="Liu G.H."/>
            <person name="Cetin S."/>
            <person name="Schumann P."/>
            <person name="Pan Z.Z."/>
            <person name="Chen Q.Q."/>
        </authorList>
    </citation>
    <scope>NUCLEOTIDE SEQUENCE [LARGE SCALE GENOMIC DNA]</scope>
    <source>
        <strain evidence="2 3">FJAT-4402</strain>
    </source>
</reference>
<dbReference type="SUPFAM" id="SSF109854">
    <property type="entry name" value="DinB/YfiT-like putative metalloenzymes"/>
    <property type="match status" value="1"/>
</dbReference>
<keyword evidence="3" id="KW-1185">Reference proteome</keyword>
<evidence type="ECO:0000313" key="3">
    <source>
        <dbReference type="Proteomes" id="UP000067625"/>
    </source>
</evidence>
<protein>
    <recommendedName>
        <fullName evidence="1">DinB-like domain-containing protein</fullName>
    </recommendedName>
</protein>
<gene>
    <name evidence="2" type="ORF">AM592_06555</name>
</gene>
<reference evidence="3" key="1">
    <citation type="submission" date="2015-08" db="EMBL/GenBank/DDBJ databases">
        <title>Genome sequencing project for genomic taxonomy and phylogenomics of Bacillus-like bacteria.</title>
        <authorList>
            <person name="Liu B."/>
            <person name="Wang J."/>
            <person name="Zhu Y."/>
            <person name="Liu G."/>
            <person name="Chen Q."/>
            <person name="Chen Z."/>
            <person name="Lan J."/>
            <person name="Che J."/>
            <person name="Ge C."/>
            <person name="Shi H."/>
            <person name="Pan Z."/>
            <person name="Liu X."/>
        </authorList>
    </citation>
    <scope>NUCLEOTIDE SEQUENCE [LARGE SCALE GENOMIC DNA]</scope>
    <source>
        <strain evidence="3">FJAT-4402</strain>
    </source>
</reference>
<accession>A0A0M5JGC9</accession>
<dbReference type="STRING" id="1441095.AM592_06555"/>
<dbReference type="InterPro" id="IPR024775">
    <property type="entry name" value="DinB-like"/>
</dbReference>
<dbReference type="AlphaFoldDB" id="A0A0M5JGC9"/>
<dbReference type="OrthoDB" id="9798830at2"/>
<evidence type="ECO:0000313" key="2">
    <source>
        <dbReference type="EMBL" id="ALC81289.1"/>
    </source>
</evidence>
<dbReference type="EMBL" id="CP012600">
    <property type="protein sequence ID" value="ALC81289.1"/>
    <property type="molecule type" value="Genomic_DNA"/>
</dbReference>